<sequence length="256" mass="27887">MLTEFQNALGAWVLDGSPLPPELDGLRRLALYRNNVQGSLTAVLAAAYPTVEQVVGPEFFAMVARRFLGAYPPLRPELWAWGGEFSAFLAVFPPARALSYLPDLARLEWAMMEAYFAGEAEALKPERLRSVTTHAMGLSFSRHPSARIIRSRFAIHSIWKAHVPGGDPSAVSITMPESVLILRQDGVVMSRLLSDWQASFAETLLDGLTFGAALIAVPDHVSPADIPVELARLIADGVFTGYAADMPSTLSAWIQP</sequence>
<gene>
    <name evidence="2" type="ORF">ACFSM5_01540</name>
</gene>
<organism evidence="2 3">
    <name type="scientific">Lacibacterium aquatile</name>
    <dbReference type="NCBI Taxonomy" id="1168082"/>
    <lineage>
        <taxon>Bacteria</taxon>
        <taxon>Pseudomonadati</taxon>
        <taxon>Pseudomonadota</taxon>
        <taxon>Alphaproteobacteria</taxon>
        <taxon>Rhodospirillales</taxon>
        <taxon>Rhodospirillaceae</taxon>
    </lineage>
</organism>
<name>A0ABW5DKQ5_9PROT</name>
<dbReference type="InterPro" id="IPR044922">
    <property type="entry name" value="DUF2063_N_sf"/>
</dbReference>
<dbReference type="EMBL" id="JBHUIP010000001">
    <property type="protein sequence ID" value="MFD2261552.1"/>
    <property type="molecule type" value="Genomic_DNA"/>
</dbReference>
<keyword evidence="3" id="KW-1185">Reference proteome</keyword>
<feature type="domain" description="Putative DNA-binding" evidence="1">
    <location>
        <begin position="4"/>
        <end position="89"/>
    </location>
</feature>
<dbReference type="RefSeq" id="WP_379874459.1">
    <property type="nucleotide sequence ID" value="NZ_JBHUIP010000001.1"/>
</dbReference>
<dbReference type="Proteomes" id="UP001597295">
    <property type="component" value="Unassembled WGS sequence"/>
</dbReference>
<comment type="caution">
    <text evidence="2">The sequence shown here is derived from an EMBL/GenBank/DDBJ whole genome shotgun (WGS) entry which is preliminary data.</text>
</comment>
<dbReference type="Pfam" id="PF09836">
    <property type="entry name" value="DUF2063"/>
    <property type="match status" value="1"/>
</dbReference>
<accession>A0ABW5DKQ5</accession>
<dbReference type="InterPro" id="IPR018640">
    <property type="entry name" value="DUF2063"/>
</dbReference>
<reference evidence="3" key="1">
    <citation type="journal article" date="2019" name="Int. J. Syst. Evol. Microbiol.">
        <title>The Global Catalogue of Microorganisms (GCM) 10K type strain sequencing project: providing services to taxonomists for standard genome sequencing and annotation.</title>
        <authorList>
            <consortium name="The Broad Institute Genomics Platform"/>
            <consortium name="The Broad Institute Genome Sequencing Center for Infectious Disease"/>
            <person name="Wu L."/>
            <person name="Ma J."/>
        </authorList>
    </citation>
    <scope>NUCLEOTIDE SEQUENCE [LARGE SCALE GENOMIC DNA]</scope>
    <source>
        <strain evidence="3">CGMCC 1.19062</strain>
    </source>
</reference>
<protein>
    <submittedName>
        <fullName evidence="2">DUF2063 domain-containing protein</fullName>
    </submittedName>
</protein>
<evidence type="ECO:0000313" key="3">
    <source>
        <dbReference type="Proteomes" id="UP001597295"/>
    </source>
</evidence>
<proteinExistence type="predicted"/>
<evidence type="ECO:0000313" key="2">
    <source>
        <dbReference type="EMBL" id="MFD2261552.1"/>
    </source>
</evidence>
<dbReference type="Gene3D" id="1.10.150.690">
    <property type="entry name" value="DUF2063"/>
    <property type="match status" value="1"/>
</dbReference>
<evidence type="ECO:0000259" key="1">
    <source>
        <dbReference type="Pfam" id="PF09836"/>
    </source>
</evidence>